<dbReference type="GO" id="GO:0006506">
    <property type="term" value="P:GPI anchor biosynthetic process"/>
    <property type="evidence" value="ECO:0007669"/>
    <property type="project" value="UniProtKB-UniPathway"/>
</dbReference>
<evidence type="ECO:0000256" key="7">
    <source>
        <dbReference type="ARBA" id="ARBA00022692"/>
    </source>
</evidence>
<feature type="transmembrane region" description="Helical" evidence="11">
    <location>
        <begin position="394"/>
        <end position="414"/>
    </location>
</feature>
<dbReference type="AlphaFoldDB" id="A0A0X3NW94"/>
<proteinExistence type="inferred from homology"/>
<keyword evidence="8 11" id="KW-0256">Endoplasmic reticulum</keyword>
<keyword evidence="5 11" id="KW-0328">Glycosyltransferase</keyword>
<gene>
    <name evidence="12" type="primary">PIGV</name>
    <name evidence="12" type="ORF">TR125098</name>
</gene>
<evidence type="ECO:0000256" key="6">
    <source>
        <dbReference type="ARBA" id="ARBA00022679"/>
    </source>
</evidence>
<evidence type="ECO:0000256" key="1">
    <source>
        <dbReference type="ARBA" id="ARBA00004477"/>
    </source>
</evidence>
<dbReference type="InterPro" id="IPR007315">
    <property type="entry name" value="PIG-V/Gpi18"/>
</dbReference>
<dbReference type="PANTHER" id="PTHR12468:SF2">
    <property type="entry name" value="GPI MANNOSYLTRANSFERASE 2"/>
    <property type="match status" value="1"/>
</dbReference>
<comment type="similarity">
    <text evidence="3 11">Belongs to the PIGV family.</text>
</comment>
<dbReference type="EC" id="2.4.1.-" evidence="11"/>
<dbReference type="Pfam" id="PF04188">
    <property type="entry name" value="Mannosyl_trans2"/>
    <property type="match status" value="1"/>
</dbReference>
<feature type="transmembrane region" description="Helical" evidence="11">
    <location>
        <begin position="142"/>
        <end position="163"/>
    </location>
</feature>
<feature type="transmembrane region" description="Helical" evidence="11">
    <location>
        <begin position="354"/>
        <end position="373"/>
    </location>
</feature>
<feature type="transmembrane region" description="Helical" evidence="11">
    <location>
        <begin position="202"/>
        <end position="224"/>
    </location>
</feature>
<feature type="transmembrane region" description="Helical" evidence="11">
    <location>
        <begin position="7"/>
        <end position="28"/>
    </location>
</feature>
<comment type="pathway">
    <text evidence="2 11">Glycolipid biosynthesis; glycosylphosphatidylinositol-anchor biosynthesis.</text>
</comment>
<evidence type="ECO:0000256" key="10">
    <source>
        <dbReference type="ARBA" id="ARBA00023136"/>
    </source>
</evidence>
<evidence type="ECO:0000256" key="4">
    <source>
        <dbReference type="ARBA" id="ARBA00022502"/>
    </source>
</evidence>
<dbReference type="GO" id="GO:0005789">
    <property type="term" value="C:endoplasmic reticulum membrane"/>
    <property type="evidence" value="ECO:0007669"/>
    <property type="project" value="UniProtKB-SubCell"/>
</dbReference>
<dbReference type="EMBL" id="GEEE01021418">
    <property type="protein sequence ID" value="JAP41807.1"/>
    <property type="molecule type" value="Transcribed_RNA"/>
</dbReference>
<evidence type="ECO:0000256" key="3">
    <source>
        <dbReference type="ARBA" id="ARBA00008698"/>
    </source>
</evidence>
<keyword evidence="10 11" id="KW-0472">Membrane</keyword>
<evidence type="ECO:0000256" key="2">
    <source>
        <dbReference type="ARBA" id="ARBA00004687"/>
    </source>
</evidence>
<evidence type="ECO:0000256" key="9">
    <source>
        <dbReference type="ARBA" id="ARBA00022989"/>
    </source>
</evidence>
<feature type="transmembrane region" description="Helical" evidence="11">
    <location>
        <begin position="245"/>
        <end position="264"/>
    </location>
</feature>
<evidence type="ECO:0000256" key="11">
    <source>
        <dbReference type="RuleBase" id="RU363112"/>
    </source>
</evidence>
<reference evidence="12" key="1">
    <citation type="submission" date="2016-01" db="EMBL/GenBank/DDBJ databases">
        <title>Reference transcriptome for the parasite Schistocephalus solidus: insights into the molecular evolution of parasitism.</title>
        <authorList>
            <person name="Hebert F.O."/>
            <person name="Grambauer S."/>
            <person name="Barber I."/>
            <person name="Landry C.R."/>
            <person name="Aubin-Horth N."/>
        </authorList>
    </citation>
    <scope>NUCLEOTIDE SEQUENCE</scope>
</reference>
<keyword evidence="9 11" id="KW-1133">Transmembrane helix</keyword>
<accession>A0A0X3NW94</accession>
<comment type="function">
    <text evidence="11">Mannosyltransferase involved in glycosylphosphatidylinositol-anchor biosynthesis.</text>
</comment>
<feature type="transmembrane region" description="Helical" evidence="11">
    <location>
        <begin position="480"/>
        <end position="499"/>
    </location>
</feature>
<evidence type="ECO:0000313" key="12">
    <source>
        <dbReference type="EMBL" id="JAP41807.1"/>
    </source>
</evidence>
<dbReference type="GO" id="GO:0004376">
    <property type="term" value="F:GPI mannosyltransferase activity"/>
    <property type="evidence" value="ECO:0007669"/>
    <property type="project" value="InterPro"/>
</dbReference>
<dbReference type="GO" id="GO:0031501">
    <property type="term" value="C:mannosyltransferase complex"/>
    <property type="evidence" value="ECO:0007669"/>
    <property type="project" value="TreeGrafter"/>
</dbReference>
<evidence type="ECO:0000256" key="5">
    <source>
        <dbReference type="ARBA" id="ARBA00022676"/>
    </source>
</evidence>
<sequence length="502" mass="56849">MTVVQNLVLFAVLVKTAICTMIAAFSLLPDHAADAFSPPELNCTSYWACFVRKSLSGFLKWDSIYFHFIAVHGYVLENTLAFFPLLPSLIHLIARILSPLVSFLSFDGRCLLVGVLFNFSCNVLCSMQFYRLSKLLRLSNSLSVTAVLLFIINPASVFFSVLYSEALHSLLLISALVHLHSQRLFQACCLISLSAFCRSNGLVNIGFACYPLFINILTLTSTFWKDAALRVWSRKANLHAILMTFWRVVQKIVLLVGIICTAYFPHALFQFYGWLLYCCDDHYSLRSGLLPPVPSPALSTYALKLAVRTPFTTNVTAAPEWCGHVPLSSYNKIQSKFWNVGFLQYYKFKQIPNFLLAAPVLVIASLIICNFYCSARRAFLTLGILVDNLRQKQLLPHIYHLLFLSLYGIANIHVQVLTRMLFSSCPILYWYCASILVGDDLFSPSKDRKTRRPFSDGLSISRFIKILSPTSYPSAHQKVLLLYFYAYILVGCIMHSNFLPWT</sequence>
<keyword evidence="7 11" id="KW-0812">Transmembrane</keyword>
<organism evidence="12">
    <name type="scientific">Schistocephalus solidus</name>
    <name type="common">Tapeworm</name>
    <dbReference type="NCBI Taxonomy" id="70667"/>
    <lineage>
        <taxon>Eukaryota</taxon>
        <taxon>Metazoa</taxon>
        <taxon>Spiralia</taxon>
        <taxon>Lophotrochozoa</taxon>
        <taxon>Platyhelminthes</taxon>
        <taxon>Cestoda</taxon>
        <taxon>Eucestoda</taxon>
        <taxon>Diphyllobothriidea</taxon>
        <taxon>Diphyllobothriidae</taxon>
        <taxon>Schistocephalus</taxon>
    </lineage>
</organism>
<keyword evidence="6 11" id="KW-0808">Transferase</keyword>
<keyword evidence="4 11" id="KW-0337">GPI-anchor biosynthesis</keyword>
<dbReference type="GO" id="GO:0000009">
    <property type="term" value="F:alpha-1,6-mannosyltransferase activity"/>
    <property type="evidence" value="ECO:0007669"/>
    <property type="project" value="InterPro"/>
</dbReference>
<dbReference type="PANTHER" id="PTHR12468">
    <property type="entry name" value="GPI MANNOSYLTRANSFERASE 2"/>
    <property type="match status" value="1"/>
</dbReference>
<comment type="caution">
    <text evidence="11">Lacks conserved residue(s) required for the propagation of feature annotation.</text>
</comment>
<evidence type="ECO:0000256" key="8">
    <source>
        <dbReference type="ARBA" id="ARBA00022824"/>
    </source>
</evidence>
<dbReference type="UniPathway" id="UPA00196"/>
<protein>
    <recommendedName>
        <fullName evidence="11">GPI mannosyltransferase 2</fullName>
        <ecNumber evidence="11">2.4.1.-</ecNumber>
    </recommendedName>
</protein>
<name>A0A0X3NW94_SCHSO</name>
<comment type="subcellular location">
    <subcellularLocation>
        <location evidence="1 11">Endoplasmic reticulum membrane</location>
        <topology evidence="1 11">Multi-pass membrane protein</topology>
    </subcellularLocation>
</comment>